<sequence length="266" mass="30937">MAEKVSVENVDNFPSTNCKSIVQEEFTLNLNKLKEKPRKIVQIEHEPVDMANNGRYLICFPEGKLTLIDVQGKELLTIDRDFAPRDVCWSSHLNQFLIFTFRILYSLEKQRLVEIMKFNEDVSYGTCFDQTLAVCINGQVIEIYSIEQPNGKLLERFDSPLTCDPVAIKGKQNQVQLRNPTDLKVLHRLNLDLGFYCIQPLPNNEYLLHSFLGEELFLMTSHAKIKQTIKFDRRFQSISLFVKEKCLVVQALHLPSFTSEMRFYHL</sequence>
<evidence type="ECO:0000313" key="1">
    <source>
        <dbReference type="EMBL" id="CAF0901468.1"/>
    </source>
</evidence>
<protein>
    <submittedName>
        <fullName evidence="2">Uncharacterized protein</fullName>
    </submittedName>
</protein>
<dbReference type="AlphaFoldDB" id="A0A815IC67"/>
<dbReference type="Proteomes" id="UP000663828">
    <property type="component" value="Unassembled WGS sequence"/>
</dbReference>
<evidence type="ECO:0000313" key="4">
    <source>
        <dbReference type="Proteomes" id="UP000663852"/>
    </source>
</evidence>
<organism evidence="2 4">
    <name type="scientific">Adineta ricciae</name>
    <name type="common">Rotifer</name>
    <dbReference type="NCBI Taxonomy" id="249248"/>
    <lineage>
        <taxon>Eukaryota</taxon>
        <taxon>Metazoa</taxon>
        <taxon>Spiralia</taxon>
        <taxon>Gnathifera</taxon>
        <taxon>Rotifera</taxon>
        <taxon>Eurotatoria</taxon>
        <taxon>Bdelloidea</taxon>
        <taxon>Adinetida</taxon>
        <taxon>Adinetidae</taxon>
        <taxon>Adineta</taxon>
    </lineage>
</organism>
<evidence type="ECO:0000313" key="2">
    <source>
        <dbReference type="EMBL" id="CAF1366542.1"/>
    </source>
</evidence>
<dbReference type="EMBL" id="CAJNOJ010000281">
    <property type="protein sequence ID" value="CAF1366542.1"/>
    <property type="molecule type" value="Genomic_DNA"/>
</dbReference>
<comment type="caution">
    <text evidence="2">The sequence shown here is derived from an EMBL/GenBank/DDBJ whole genome shotgun (WGS) entry which is preliminary data.</text>
</comment>
<dbReference type="Proteomes" id="UP000663852">
    <property type="component" value="Unassembled WGS sequence"/>
</dbReference>
<evidence type="ECO:0000313" key="3">
    <source>
        <dbReference type="Proteomes" id="UP000663828"/>
    </source>
</evidence>
<reference evidence="2" key="1">
    <citation type="submission" date="2021-02" db="EMBL/GenBank/DDBJ databases">
        <authorList>
            <person name="Nowell W R."/>
        </authorList>
    </citation>
    <scope>NUCLEOTIDE SEQUENCE</scope>
</reference>
<gene>
    <name evidence="2" type="ORF">EDS130_LOCUS34130</name>
    <name evidence="1" type="ORF">XAT740_LOCUS8046</name>
</gene>
<dbReference type="SUPFAM" id="SSF69322">
    <property type="entry name" value="Tricorn protease domain 2"/>
    <property type="match status" value="1"/>
</dbReference>
<proteinExistence type="predicted"/>
<dbReference type="EMBL" id="CAJNOR010000394">
    <property type="protein sequence ID" value="CAF0901468.1"/>
    <property type="molecule type" value="Genomic_DNA"/>
</dbReference>
<name>A0A815IC67_ADIRI</name>
<keyword evidence="3" id="KW-1185">Reference proteome</keyword>
<dbReference type="OrthoDB" id="10062697at2759"/>
<accession>A0A815IC67</accession>